<comment type="pathway">
    <text evidence="2">Protein modification; protein glycosylation.</text>
</comment>
<evidence type="ECO:0000256" key="14">
    <source>
        <dbReference type="RuleBase" id="RU363063"/>
    </source>
</evidence>
<feature type="chain" id="PRO_5035919965" description="Hexosyltransferase" evidence="15">
    <location>
        <begin position="25"/>
        <end position="378"/>
    </location>
</feature>
<keyword evidence="17" id="KW-1185">Reference proteome</keyword>
<evidence type="ECO:0000256" key="4">
    <source>
        <dbReference type="ARBA" id="ARBA00022676"/>
    </source>
</evidence>
<dbReference type="EC" id="2.4.1.-" evidence="14"/>
<dbReference type="GO" id="GO:0030148">
    <property type="term" value="P:sphingolipid biosynthetic process"/>
    <property type="evidence" value="ECO:0007669"/>
    <property type="project" value="UniProtKB-ARBA"/>
</dbReference>
<evidence type="ECO:0000256" key="5">
    <source>
        <dbReference type="ARBA" id="ARBA00022679"/>
    </source>
</evidence>
<dbReference type="PANTHER" id="PTHR11214:SF21">
    <property type="entry name" value="LACTOSYLCERAMIDE 1,3-N-ACETYL-BETA-D-GLUCOSAMINYLTRANSFERASE"/>
    <property type="match status" value="1"/>
</dbReference>
<dbReference type="PANTHER" id="PTHR11214">
    <property type="entry name" value="BETA-1,3-N-ACETYLGLUCOSAMINYLTRANSFERASE"/>
    <property type="match status" value="1"/>
</dbReference>
<feature type="signal peptide" evidence="15">
    <location>
        <begin position="1"/>
        <end position="24"/>
    </location>
</feature>
<evidence type="ECO:0000256" key="2">
    <source>
        <dbReference type="ARBA" id="ARBA00004922"/>
    </source>
</evidence>
<gene>
    <name evidence="16" type="ORF">MMEN_LOCUS8034</name>
</gene>
<evidence type="ECO:0000256" key="15">
    <source>
        <dbReference type="SAM" id="SignalP"/>
    </source>
</evidence>
<proteinExistence type="inferred from homology"/>
<keyword evidence="15" id="KW-0732">Signal</keyword>
<dbReference type="GO" id="GO:0006493">
    <property type="term" value="P:protein O-linked glycosylation"/>
    <property type="evidence" value="ECO:0007669"/>
    <property type="project" value="TreeGrafter"/>
</dbReference>
<protein>
    <recommendedName>
        <fullName evidence="14">Hexosyltransferase</fullName>
        <ecNumber evidence="14">2.4.1.-</ecNumber>
    </recommendedName>
</protein>
<dbReference type="GO" id="GO:0047256">
    <property type="term" value="F:lactosylceramide 1,3-N-acetyl-beta-D-glucosaminyltransferase activity"/>
    <property type="evidence" value="ECO:0007669"/>
    <property type="project" value="UniProtKB-EC"/>
</dbReference>
<dbReference type="GO" id="GO:0000139">
    <property type="term" value="C:Golgi membrane"/>
    <property type="evidence" value="ECO:0007669"/>
    <property type="project" value="UniProtKB-SubCell"/>
</dbReference>
<evidence type="ECO:0000256" key="13">
    <source>
        <dbReference type="ARBA" id="ARBA00049239"/>
    </source>
</evidence>
<evidence type="ECO:0000313" key="17">
    <source>
        <dbReference type="Proteomes" id="UP000677803"/>
    </source>
</evidence>
<sequence>MFLNFRRLRRYQCMQLMTTCLVLSVVMVCWEQLDNGVVNHFKSTSYRYLVNSFSYINRSLTVPREEARRFSDFPYLLDHPDKCAGQDVFLLLFVKSRPENVGRRAAIRATWGNESYIQSALGVTVKVAFALGATEAPRRGRSGPQERLAAEDRLHGDLIQKDFLDSFHNLTLKLIMQLHWVHHRCRHARFFMTADDDIFVHTPNLVGYLQEARRRGAADLWIGRVYKGAPPIRSRDSKYFVPWEMYQWYAYPDYTAGAGYVVSGEVADKAYHASLTLNASLYIDDVFMGLCANAVGLSPQDHAFFSGDGRTPYHRCVYERMMTSHGHVEDLQELWAAATHPQVRRAASGPLGRLYCAAVRVALLCRPSATYPCKAAFS</sequence>
<dbReference type="Pfam" id="PF01762">
    <property type="entry name" value="Galactosyl_T"/>
    <property type="match status" value="1"/>
</dbReference>
<dbReference type="EMBL" id="CAJRST010007779">
    <property type="protein sequence ID" value="CAG5896981.1"/>
    <property type="molecule type" value="Genomic_DNA"/>
</dbReference>
<evidence type="ECO:0000313" key="16">
    <source>
        <dbReference type="EMBL" id="CAG5896981.1"/>
    </source>
</evidence>
<evidence type="ECO:0000256" key="12">
    <source>
        <dbReference type="ARBA" id="ARBA00048750"/>
    </source>
</evidence>
<evidence type="ECO:0000256" key="6">
    <source>
        <dbReference type="ARBA" id="ARBA00022692"/>
    </source>
</evidence>
<comment type="catalytic activity">
    <reaction evidence="12">
        <text>a neolactoside nLc4Cer(d18:1(4E)) + UDP-N-acetyl-alpha-D-glucosamine = a neolactoside IV(3)-beta-GlcNAc-nLc4Cer(d18:1(4E)) + UDP + H(+)</text>
        <dbReference type="Rhea" id="RHEA:23004"/>
        <dbReference type="ChEBI" id="CHEBI:15378"/>
        <dbReference type="ChEBI" id="CHEBI:17006"/>
        <dbReference type="ChEBI" id="CHEBI:57705"/>
        <dbReference type="ChEBI" id="CHEBI:58223"/>
        <dbReference type="ChEBI" id="CHEBI:142448"/>
    </reaction>
    <physiologicalReaction direction="left-to-right" evidence="12">
        <dbReference type="Rhea" id="RHEA:23005"/>
    </physiologicalReaction>
</comment>
<keyword evidence="6" id="KW-0812">Transmembrane</keyword>
<dbReference type="AlphaFoldDB" id="A0A8S4AWH1"/>
<evidence type="ECO:0000256" key="3">
    <source>
        <dbReference type="ARBA" id="ARBA00008661"/>
    </source>
</evidence>
<dbReference type="Gene3D" id="3.90.550.50">
    <property type="match status" value="1"/>
</dbReference>
<evidence type="ECO:0000256" key="8">
    <source>
        <dbReference type="ARBA" id="ARBA00022989"/>
    </source>
</evidence>
<keyword evidence="7" id="KW-0735">Signal-anchor</keyword>
<comment type="caution">
    <text evidence="16">The sequence shown here is derived from an EMBL/GenBank/DDBJ whole genome shotgun (WGS) entry which is preliminary data.</text>
</comment>
<keyword evidence="10" id="KW-0472">Membrane</keyword>
<reference evidence="16" key="1">
    <citation type="submission" date="2021-05" db="EMBL/GenBank/DDBJ databases">
        <authorList>
            <person name="Tigano A."/>
        </authorList>
    </citation>
    <scope>NUCLEOTIDE SEQUENCE</scope>
</reference>
<keyword evidence="9 14" id="KW-0333">Golgi apparatus</keyword>
<dbReference type="OrthoDB" id="115198at2759"/>
<dbReference type="FunFam" id="3.90.550.50:FF:000019">
    <property type="entry name" value="Hexosyltransferase"/>
    <property type="match status" value="1"/>
</dbReference>
<keyword evidence="4 14" id="KW-0328">Glycosyltransferase</keyword>
<keyword evidence="11" id="KW-0325">Glycoprotein</keyword>
<accession>A0A8S4AWH1</accession>
<comment type="subcellular location">
    <subcellularLocation>
        <location evidence="1 14">Golgi apparatus membrane</location>
        <topology evidence="1 14">Single-pass type II membrane protein</topology>
    </subcellularLocation>
</comment>
<evidence type="ECO:0000256" key="9">
    <source>
        <dbReference type="ARBA" id="ARBA00023034"/>
    </source>
</evidence>
<keyword evidence="8" id="KW-1133">Transmembrane helix</keyword>
<name>A0A8S4AWH1_9TELE</name>
<evidence type="ECO:0000256" key="7">
    <source>
        <dbReference type="ARBA" id="ARBA00022968"/>
    </source>
</evidence>
<evidence type="ECO:0000256" key="10">
    <source>
        <dbReference type="ARBA" id="ARBA00023136"/>
    </source>
</evidence>
<comment type="catalytic activity">
    <reaction evidence="13">
        <text>a beta-D-Gal-(1-&gt;4)-beta-D-Glc-(1&lt;-&gt;1)-Cer(d18:1(4E)) + UDP-N-acetyl-alpha-D-glucosamine = a beta-D-GlcNAc-(1-&gt;3)-beta-D-Gal-(1-&gt;4)-beta-D-Glc-(1&lt;-&gt;1)-Cer(d18:1(4E)) + UDP + H(+)</text>
        <dbReference type="Rhea" id="RHEA:13905"/>
        <dbReference type="ChEBI" id="CHEBI:15378"/>
        <dbReference type="ChEBI" id="CHEBI:17103"/>
        <dbReference type="ChEBI" id="CHEBI:17950"/>
        <dbReference type="ChEBI" id="CHEBI:57705"/>
        <dbReference type="ChEBI" id="CHEBI:58223"/>
        <dbReference type="EC" id="2.4.1.206"/>
    </reaction>
    <physiologicalReaction direction="left-to-right" evidence="13">
        <dbReference type="Rhea" id="RHEA:13906"/>
    </physiologicalReaction>
</comment>
<evidence type="ECO:0000256" key="11">
    <source>
        <dbReference type="ARBA" id="ARBA00023180"/>
    </source>
</evidence>
<comment type="similarity">
    <text evidence="3 14">Belongs to the glycosyltransferase 31 family.</text>
</comment>
<dbReference type="InterPro" id="IPR002659">
    <property type="entry name" value="Glyco_trans_31"/>
</dbReference>
<evidence type="ECO:0000256" key="1">
    <source>
        <dbReference type="ARBA" id="ARBA00004323"/>
    </source>
</evidence>
<dbReference type="Proteomes" id="UP000677803">
    <property type="component" value="Unassembled WGS sequence"/>
</dbReference>
<keyword evidence="5" id="KW-0808">Transferase</keyword>
<organism evidence="16 17">
    <name type="scientific">Menidia menidia</name>
    <name type="common">Atlantic silverside</name>
    <dbReference type="NCBI Taxonomy" id="238744"/>
    <lineage>
        <taxon>Eukaryota</taxon>
        <taxon>Metazoa</taxon>
        <taxon>Chordata</taxon>
        <taxon>Craniata</taxon>
        <taxon>Vertebrata</taxon>
        <taxon>Euteleostomi</taxon>
        <taxon>Actinopterygii</taxon>
        <taxon>Neopterygii</taxon>
        <taxon>Teleostei</taxon>
        <taxon>Neoteleostei</taxon>
        <taxon>Acanthomorphata</taxon>
        <taxon>Ovalentaria</taxon>
        <taxon>Atherinomorphae</taxon>
        <taxon>Atheriniformes</taxon>
        <taxon>Atherinopsidae</taxon>
        <taxon>Menidiinae</taxon>
        <taxon>Menidia</taxon>
    </lineage>
</organism>